<dbReference type="InterPro" id="IPR005158">
    <property type="entry name" value="BTAD"/>
</dbReference>
<accession>A0A4Q7NB07</accession>
<keyword evidence="4" id="KW-0804">Transcription</keyword>
<evidence type="ECO:0000256" key="5">
    <source>
        <dbReference type="PROSITE-ProRule" id="PRU01091"/>
    </source>
</evidence>
<dbReference type="Gene3D" id="3.40.50.300">
    <property type="entry name" value="P-loop containing nucleotide triphosphate hydrolases"/>
    <property type="match status" value="1"/>
</dbReference>
<keyword evidence="2" id="KW-0805">Transcription regulation</keyword>
<evidence type="ECO:0000259" key="6">
    <source>
        <dbReference type="PROSITE" id="PS51755"/>
    </source>
</evidence>
<dbReference type="InterPro" id="IPR027417">
    <property type="entry name" value="P-loop_NTPase"/>
</dbReference>
<dbReference type="Proteomes" id="UP000293638">
    <property type="component" value="Unassembled WGS sequence"/>
</dbReference>
<reference evidence="7 8" key="1">
    <citation type="submission" date="2019-02" db="EMBL/GenBank/DDBJ databases">
        <title>Genomic Encyclopedia of Type Strains, Phase IV (KMG-IV): sequencing the most valuable type-strain genomes for metagenomic binning, comparative biology and taxonomic classification.</title>
        <authorList>
            <person name="Goeker M."/>
        </authorList>
    </citation>
    <scope>NUCLEOTIDE SEQUENCE [LARGE SCALE GENOMIC DNA]</scope>
    <source>
        <strain evidence="7 8">DSM 45622</strain>
    </source>
</reference>
<gene>
    <name evidence="7" type="ORF">EV189_3623</name>
</gene>
<evidence type="ECO:0000256" key="3">
    <source>
        <dbReference type="ARBA" id="ARBA00023125"/>
    </source>
</evidence>
<dbReference type="CDD" id="cd15831">
    <property type="entry name" value="BTAD"/>
    <property type="match status" value="1"/>
</dbReference>
<dbReference type="InterPro" id="IPR051677">
    <property type="entry name" value="AfsR-DnrI-RedD_regulator"/>
</dbReference>
<dbReference type="PANTHER" id="PTHR35807:SF1">
    <property type="entry name" value="TRANSCRIPTIONAL REGULATOR REDD"/>
    <property type="match status" value="1"/>
</dbReference>
<dbReference type="SUPFAM" id="SSF52540">
    <property type="entry name" value="P-loop containing nucleoside triphosphate hydrolases"/>
    <property type="match status" value="1"/>
</dbReference>
<feature type="domain" description="OmpR/PhoB-type" evidence="6">
    <location>
        <begin position="15"/>
        <end position="118"/>
    </location>
</feature>
<dbReference type="PROSITE" id="PS51755">
    <property type="entry name" value="OMPR_PHOB"/>
    <property type="match status" value="1"/>
</dbReference>
<organism evidence="7 8">
    <name type="scientific">Motilibacter rhizosphaerae</name>
    <dbReference type="NCBI Taxonomy" id="598652"/>
    <lineage>
        <taxon>Bacteria</taxon>
        <taxon>Bacillati</taxon>
        <taxon>Actinomycetota</taxon>
        <taxon>Actinomycetes</taxon>
        <taxon>Motilibacterales</taxon>
        <taxon>Motilibacteraceae</taxon>
        <taxon>Motilibacter</taxon>
    </lineage>
</organism>
<comment type="caution">
    <text evidence="7">The sequence shown here is derived from an EMBL/GenBank/DDBJ whole genome shotgun (WGS) entry which is preliminary data.</text>
</comment>
<dbReference type="PANTHER" id="PTHR35807">
    <property type="entry name" value="TRANSCRIPTIONAL REGULATOR REDD-RELATED"/>
    <property type="match status" value="1"/>
</dbReference>
<comment type="similarity">
    <text evidence="1">Belongs to the AfsR/DnrI/RedD regulatory family.</text>
</comment>
<evidence type="ECO:0000313" key="8">
    <source>
        <dbReference type="Proteomes" id="UP000293638"/>
    </source>
</evidence>
<dbReference type="AlphaFoldDB" id="A0A4Q7NB07"/>
<dbReference type="GO" id="GO:0000160">
    <property type="term" value="P:phosphorelay signal transduction system"/>
    <property type="evidence" value="ECO:0007669"/>
    <property type="project" value="InterPro"/>
</dbReference>
<dbReference type="SUPFAM" id="SSF48452">
    <property type="entry name" value="TPR-like"/>
    <property type="match status" value="2"/>
</dbReference>
<dbReference type="InterPro" id="IPR001867">
    <property type="entry name" value="OmpR/PhoB-type_DNA-bd"/>
</dbReference>
<evidence type="ECO:0000256" key="2">
    <source>
        <dbReference type="ARBA" id="ARBA00023015"/>
    </source>
</evidence>
<dbReference type="Pfam" id="PF13191">
    <property type="entry name" value="AAA_16"/>
    <property type="match status" value="1"/>
</dbReference>
<sequence>MPGFRCAPGVRVPRVGAVEVGPELAVLGAVEARRDGTVLPLGPPLQRKVLAALALHGGRPVTRDALVELVWGQRAPAAADNTIQTYLSGLRKVLEHERLPHARGEVIVRTSAGYALSTPPVDALRLESVVARVDQRLSGPRDATGVLPASLVGDVDELLAELGTALALWRGAPYPELGDGDGAVAERRRLEALRLLGLELRAALEVMTGGAARAAVDLETMTAAHPLRERLWALRAIALCRAGRQADALGVLAEVREVLARELGIDPGPELVTVQVAVLRQDPAVVPALRSRRPAPPVARAPSVELVGRRSELAQLVDLHEQVVRAPGPPVVALVTGEAGIGKSALVTALARRAEERGTTVVTARCPEDAGAPPLWAWSQLLRGAGVRVAQEEPADDVGAGYRARLRSVDALLEATGGPALLLVEDLQWADASTLQVLHLLATTEGPTRLLLVLTWRAKPSPAVRELAAALARRHAHALALQGLDTAQSAQVLALTSGTSPTPAQAQALHERTGGNPYFLVELARAARGDLDALVAGGASSEGITAALRRRIDALGEKAARTLAAAAVLGRDVEVATLTAAVGSTEDEVVEDLEDAYAAGLLQETGIDRFRFAHDLLRETARAGVTRSRAARLHAAAAAALSTRGLPGRESDLAHHWLAAGPAHASKAWRAAREAAAAARRLYAYDECAQLLRQALAAVGDDPAALAEDRCDLLLTLGDALRLGAQWLDLRPVVHEALAAAQRLGDLERVFTAATLPTDGAYWLASPYGQVDEVVVAALRQLLEALPRHDDPRRCRVMLSLASEVYYATGSAEREALVDEAVAMARRLGDDRLLLTACLAGATSVWRSARSEEQLALAVEAVALARTLQLPLALADALTVHVAAANDLGLVEELPQALELARSQARELELLFSQLLLDGIEIGWCAVRGEHDRLEQLAAGMARLAEPMHLAQLQSSAAAVALMRLWWSDRDEELLAVVRAGEQAAGVPVSAFVAVVLCRTGRLEEAAAYVARGLRIEEDDWLSPAIWSLAAECALRLRDPALASAVYGRLLPLAGRPATAGSGIVVGPTDAFLAMAALAVGERDTASRHASAAERVAERWRAEPVLRWVARFREEWAV</sequence>
<evidence type="ECO:0000313" key="7">
    <source>
        <dbReference type="EMBL" id="RZS80142.1"/>
    </source>
</evidence>
<dbReference type="SMART" id="SM00862">
    <property type="entry name" value="Trans_reg_C"/>
    <property type="match status" value="1"/>
</dbReference>
<dbReference type="Pfam" id="PF03704">
    <property type="entry name" value="BTAD"/>
    <property type="match status" value="1"/>
</dbReference>
<feature type="DNA-binding region" description="OmpR/PhoB-type" evidence="5">
    <location>
        <begin position="15"/>
        <end position="118"/>
    </location>
</feature>
<name>A0A4Q7NB07_9ACTN</name>
<dbReference type="GO" id="GO:0003677">
    <property type="term" value="F:DNA binding"/>
    <property type="evidence" value="ECO:0007669"/>
    <property type="project" value="UniProtKB-UniRule"/>
</dbReference>
<dbReference type="OrthoDB" id="134712at2"/>
<protein>
    <submittedName>
        <fullName evidence="7">Transcriptional regulator</fullName>
    </submittedName>
</protein>
<dbReference type="InterPro" id="IPR011990">
    <property type="entry name" value="TPR-like_helical_dom_sf"/>
</dbReference>
<dbReference type="InterPro" id="IPR041664">
    <property type="entry name" value="AAA_16"/>
</dbReference>
<dbReference type="InterPro" id="IPR036388">
    <property type="entry name" value="WH-like_DNA-bd_sf"/>
</dbReference>
<keyword evidence="3 5" id="KW-0238">DNA-binding</keyword>
<evidence type="ECO:0000256" key="4">
    <source>
        <dbReference type="ARBA" id="ARBA00023163"/>
    </source>
</evidence>
<dbReference type="InterPro" id="IPR016032">
    <property type="entry name" value="Sig_transdc_resp-reg_C-effctor"/>
</dbReference>
<evidence type="ECO:0000256" key="1">
    <source>
        <dbReference type="ARBA" id="ARBA00005820"/>
    </source>
</evidence>
<dbReference type="Pfam" id="PF00486">
    <property type="entry name" value="Trans_reg_C"/>
    <property type="match status" value="1"/>
</dbReference>
<proteinExistence type="inferred from homology"/>
<keyword evidence="8" id="KW-1185">Reference proteome</keyword>
<dbReference type="SMART" id="SM01043">
    <property type="entry name" value="BTAD"/>
    <property type="match status" value="1"/>
</dbReference>
<dbReference type="Gene3D" id="1.25.40.10">
    <property type="entry name" value="Tetratricopeptide repeat domain"/>
    <property type="match status" value="1"/>
</dbReference>
<dbReference type="SUPFAM" id="SSF46894">
    <property type="entry name" value="C-terminal effector domain of the bipartite response regulators"/>
    <property type="match status" value="1"/>
</dbReference>
<dbReference type="EMBL" id="SGXD01000005">
    <property type="protein sequence ID" value="RZS80142.1"/>
    <property type="molecule type" value="Genomic_DNA"/>
</dbReference>
<dbReference type="Gene3D" id="1.10.10.10">
    <property type="entry name" value="Winged helix-like DNA-binding domain superfamily/Winged helix DNA-binding domain"/>
    <property type="match status" value="1"/>
</dbReference>
<dbReference type="GO" id="GO:0006355">
    <property type="term" value="P:regulation of DNA-templated transcription"/>
    <property type="evidence" value="ECO:0007669"/>
    <property type="project" value="InterPro"/>
</dbReference>